<dbReference type="GO" id="GO:0004491">
    <property type="term" value="F:methylmalonate-semialdehyde dehydrogenase (acylating, NAD) activity"/>
    <property type="evidence" value="ECO:0007669"/>
    <property type="project" value="UniProtKB-EC"/>
</dbReference>
<dbReference type="RefSeq" id="XP_013388896.1">
    <property type="nucleotide sequence ID" value="XM_013533442.2"/>
</dbReference>
<evidence type="ECO:0000259" key="4">
    <source>
        <dbReference type="Pfam" id="PF00171"/>
    </source>
</evidence>
<comment type="similarity">
    <text evidence="1">Belongs to the aldehyde dehydrogenase family.</text>
</comment>
<dbReference type="GO" id="GO:0006210">
    <property type="term" value="P:thymine catabolic process"/>
    <property type="evidence" value="ECO:0007669"/>
    <property type="project" value="TreeGrafter"/>
</dbReference>
<dbReference type="GeneID" id="106157710"/>
<proteinExistence type="inferred from homology"/>
<dbReference type="Gene3D" id="3.40.605.10">
    <property type="entry name" value="Aldehyde Dehydrogenase, Chain A, domain 1"/>
    <property type="match status" value="1"/>
</dbReference>
<evidence type="ECO:0000313" key="5">
    <source>
        <dbReference type="Proteomes" id="UP000085678"/>
    </source>
</evidence>
<protein>
    <submittedName>
        <fullName evidence="6">Probable methylmalonate-semialdehyde dehydrogenase [acylating], mitochondrial</fullName>
    </submittedName>
</protein>
<dbReference type="OrthoDB" id="310895at2759"/>
<accession>A0A1S3HTM4</accession>
<dbReference type="KEGG" id="lak:106157710"/>
<dbReference type="InterPro" id="IPR010061">
    <property type="entry name" value="MeMal-semiAld_DH"/>
</dbReference>
<organism evidence="5 6">
    <name type="scientific">Lingula anatina</name>
    <name type="common">Brachiopod</name>
    <name type="synonym">Lingula unguis</name>
    <dbReference type="NCBI Taxonomy" id="7574"/>
    <lineage>
        <taxon>Eukaryota</taxon>
        <taxon>Metazoa</taxon>
        <taxon>Spiralia</taxon>
        <taxon>Lophotrochozoa</taxon>
        <taxon>Brachiopoda</taxon>
        <taxon>Linguliformea</taxon>
        <taxon>Lingulata</taxon>
        <taxon>Lingulida</taxon>
        <taxon>Linguloidea</taxon>
        <taxon>Lingulidae</taxon>
        <taxon>Lingula</taxon>
    </lineage>
</organism>
<dbReference type="InterPro" id="IPR016161">
    <property type="entry name" value="Ald_DH/histidinol_DH"/>
</dbReference>
<dbReference type="PANTHER" id="PTHR43866">
    <property type="entry name" value="MALONATE-SEMIALDEHYDE DEHYDROGENASE"/>
    <property type="match status" value="1"/>
</dbReference>
<reference evidence="6" key="1">
    <citation type="submission" date="2025-08" db="UniProtKB">
        <authorList>
            <consortium name="RefSeq"/>
        </authorList>
    </citation>
    <scope>IDENTIFICATION</scope>
    <source>
        <tissue evidence="6">Gonads</tissue>
    </source>
</reference>
<sequence>MLRVSTLLKQCIAAPGSVSALRFYASGSVPTTKLFINGQFVESKTSDWIDLHNPATNEVITRVPKATHDEMEAAVAGCKEAFKTWSETTILTRQQLMFKFQQLIKDNLFGSKITQKTIKTKFGLNQYYMQLREMQTSKTDPN</sequence>
<dbReference type="Pfam" id="PF00171">
    <property type="entry name" value="Aldedh"/>
    <property type="match status" value="1"/>
</dbReference>
<dbReference type="GO" id="GO:0005739">
    <property type="term" value="C:mitochondrion"/>
    <property type="evidence" value="ECO:0007669"/>
    <property type="project" value="TreeGrafter"/>
</dbReference>
<dbReference type="InterPro" id="IPR015590">
    <property type="entry name" value="Aldehyde_DH_dom"/>
</dbReference>
<evidence type="ECO:0000256" key="1">
    <source>
        <dbReference type="ARBA" id="ARBA00009986"/>
    </source>
</evidence>
<feature type="domain" description="Aldehyde dehydrogenase" evidence="4">
    <location>
        <begin position="40"/>
        <end position="107"/>
    </location>
</feature>
<dbReference type="InParanoid" id="A0A1S3HTM4"/>
<dbReference type="GO" id="GO:0006574">
    <property type="term" value="P:L-valine catabolic process"/>
    <property type="evidence" value="ECO:0007669"/>
    <property type="project" value="TreeGrafter"/>
</dbReference>
<evidence type="ECO:0000256" key="3">
    <source>
        <dbReference type="ARBA" id="ARBA00048821"/>
    </source>
</evidence>
<evidence type="ECO:0000256" key="2">
    <source>
        <dbReference type="ARBA" id="ARBA00047644"/>
    </source>
</evidence>
<evidence type="ECO:0000313" key="6">
    <source>
        <dbReference type="RefSeq" id="XP_013388896.1"/>
    </source>
</evidence>
<comment type="catalytic activity">
    <reaction evidence="3">
        <text>3-oxopropanoate + NAD(+) + CoA + H2O = hydrogencarbonate + acetyl-CoA + NADH + H(+)</text>
        <dbReference type="Rhea" id="RHEA:76615"/>
        <dbReference type="ChEBI" id="CHEBI:15377"/>
        <dbReference type="ChEBI" id="CHEBI:15378"/>
        <dbReference type="ChEBI" id="CHEBI:17544"/>
        <dbReference type="ChEBI" id="CHEBI:33190"/>
        <dbReference type="ChEBI" id="CHEBI:57287"/>
        <dbReference type="ChEBI" id="CHEBI:57288"/>
        <dbReference type="ChEBI" id="CHEBI:57540"/>
        <dbReference type="ChEBI" id="CHEBI:57945"/>
        <dbReference type="EC" id="1.2.1.27"/>
    </reaction>
    <physiologicalReaction direction="left-to-right" evidence="3">
        <dbReference type="Rhea" id="RHEA:76616"/>
    </physiologicalReaction>
</comment>
<dbReference type="AlphaFoldDB" id="A0A1S3HTM4"/>
<dbReference type="InterPro" id="IPR016162">
    <property type="entry name" value="Ald_DH_N"/>
</dbReference>
<name>A0A1S3HTM4_LINAN</name>
<gene>
    <name evidence="6" type="primary">LOC106157710</name>
</gene>
<dbReference type="PANTHER" id="PTHR43866:SF3">
    <property type="entry name" value="METHYLMALONATE-SEMIALDEHYDE DEHYDROGENASE [ACYLATING], MITOCHONDRIAL"/>
    <property type="match status" value="1"/>
</dbReference>
<dbReference type="STRING" id="7574.A0A1S3HTM4"/>
<dbReference type="Proteomes" id="UP000085678">
    <property type="component" value="Unplaced"/>
</dbReference>
<keyword evidence="5" id="KW-1185">Reference proteome</keyword>
<comment type="catalytic activity">
    <reaction evidence="2">
        <text>2-methyl-3-oxopropanoate + NAD(+) + CoA + H2O = propanoyl-CoA + hydrogencarbonate + NADH + H(+)</text>
        <dbReference type="Rhea" id="RHEA:20804"/>
        <dbReference type="ChEBI" id="CHEBI:15377"/>
        <dbReference type="ChEBI" id="CHEBI:15378"/>
        <dbReference type="ChEBI" id="CHEBI:17544"/>
        <dbReference type="ChEBI" id="CHEBI:57287"/>
        <dbReference type="ChEBI" id="CHEBI:57392"/>
        <dbReference type="ChEBI" id="CHEBI:57540"/>
        <dbReference type="ChEBI" id="CHEBI:57700"/>
        <dbReference type="ChEBI" id="CHEBI:57945"/>
        <dbReference type="EC" id="1.2.1.27"/>
    </reaction>
    <physiologicalReaction direction="left-to-right" evidence="2">
        <dbReference type="Rhea" id="RHEA:20805"/>
    </physiologicalReaction>
</comment>
<dbReference type="SUPFAM" id="SSF53720">
    <property type="entry name" value="ALDH-like"/>
    <property type="match status" value="1"/>
</dbReference>